<reference evidence="2 3" key="1">
    <citation type="journal article" date="2019" name="Sci. Rep.">
        <title>Orb-weaving spider Araneus ventricosus genome elucidates the spidroin gene catalogue.</title>
        <authorList>
            <person name="Kono N."/>
            <person name="Nakamura H."/>
            <person name="Ohtoshi R."/>
            <person name="Moran D.A.P."/>
            <person name="Shinohara A."/>
            <person name="Yoshida Y."/>
            <person name="Fujiwara M."/>
            <person name="Mori M."/>
            <person name="Tomita M."/>
            <person name="Arakawa K."/>
        </authorList>
    </citation>
    <scope>NUCLEOTIDE SEQUENCE [LARGE SCALE GENOMIC DNA]</scope>
</reference>
<accession>A0A4Y2PKC5</accession>
<sequence length="99" mass="11549">MCYIGAFSAKWAMYGNREDEMINYSFYHPKLVAQHGQKWLLRHKDQSNQSHTGAKNKIKLRLPSDSSYSRWIVPSIISCYSDRRKLDILAATDLVVDRQ</sequence>
<evidence type="ECO:0000313" key="2">
    <source>
        <dbReference type="EMBL" id="GBN52425.1"/>
    </source>
</evidence>
<comment type="caution">
    <text evidence="2">The sequence shown here is derived from an EMBL/GenBank/DDBJ whole genome shotgun (WGS) entry which is preliminary data.</text>
</comment>
<protein>
    <submittedName>
        <fullName evidence="2">Uncharacterized protein</fullName>
    </submittedName>
</protein>
<dbReference type="EMBL" id="BGPR01011671">
    <property type="protein sequence ID" value="GBN52423.1"/>
    <property type="molecule type" value="Genomic_DNA"/>
</dbReference>
<dbReference type="EMBL" id="BGPR01011672">
    <property type="protein sequence ID" value="GBN52425.1"/>
    <property type="molecule type" value="Genomic_DNA"/>
</dbReference>
<name>A0A4Y2PKC5_ARAVE</name>
<dbReference type="AlphaFoldDB" id="A0A4Y2PKC5"/>
<evidence type="ECO:0000313" key="3">
    <source>
        <dbReference type="Proteomes" id="UP000499080"/>
    </source>
</evidence>
<evidence type="ECO:0000313" key="1">
    <source>
        <dbReference type="EMBL" id="GBN52423.1"/>
    </source>
</evidence>
<dbReference type="Proteomes" id="UP000499080">
    <property type="component" value="Unassembled WGS sequence"/>
</dbReference>
<proteinExistence type="predicted"/>
<organism evidence="2 3">
    <name type="scientific">Araneus ventricosus</name>
    <name type="common">Orbweaver spider</name>
    <name type="synonym">Epeira ventricosa</name>
    <dbReference type="NCBI Taxonomy" id="182803"/>
    <lineage>
        <taxon>Eukaryota</taxon>
        <taxon>Metazoa</taxon>
        <taxon>Ecdysozoa</taxon>
        <taxon>Arthropoda</taxon>
        <taxon>Chelicerata</taxon>
        <taxon>Arachnida</taxon>
        <taxon>Araneae</taxon>
        <taxon>Araneomorphae</taxon>
        <taxon>Entelegynae</taxon>
        <taxon>Araneoidea</taxon>
        <taxon>Araneidae</taxon>
        <taxon>Araneus</taxon>
    </lineage>
</organism>
<keyword evidence="3" id="KW-1185">Reference proteome</keyword>
<gene>
    <name evidence="2" type="ORF">AVEN_22079_1</name>
    <name evidence="1" type="ORF">AVEN_224168_1</name>
</gene>